<gene>
    <name evidence="1" type="ORF">GALL_188780</name>
</gene>
<proteinExistence type="predicted"/>
<accession>A0A1J5SG08</accession>
<dbReference type="SUPFAM" id="SSF55961">
    <property type="entry name" value="Bet v1-like"/>
    <property type="match status" value="1"/>
</dbReference>
<dbReference type="EMBL" id="MLJW01000110">
    <property type="protein sequence ID" value="OIQ99141.1"/>
    <property type="molecule type" value="Genomic_DNA"/>
</dbReference>
<comment type="caution">
    <text evidence="1">The sequence shown here is derived from an EMBL/GenBank/DDBJ whole genome shotgun (WGS) entry which is preliminary data.</text>
</comment>
<sequence>MVKQATNTWKLLSVGQEQSKLYMRMDIQLGGVMGKIMQPMMKMMMSKMGNELLEEFKYYVENKQPHPRKLKAAKKYNAN</sequence>
<name>A0A1J5SG08_9ZZZZ</name>
<organism evidence="1">
    <name type="scientific">mine drainage metagenome</name>
    <dbReference type="NCBI Taxonomy" id="410659"/>
    <lineage>
        <taxon>unclassified sequences</taxon>
        <taxon>metagenomes</taxon>
        <taxon>ecological metagenomes</taxon>
    </lineage>
</organism>
<evidence type="ECO:0000313" key="1">
    <source>
        <dbReference type="EMBL" id="OIQ99141.1"/>
    </source>
</evidence>
<evidence type="ECO:0008006" key="2">
    <source>
        <dbReference type="Google" id="ProtNLM"/>
    </source>
</evidence>
<protein>
    <recommendedName>
        <fullName evidence="2">Polyketide cyclase / dehydrase and lipid transport</fullName>
    </recommendedName>
</protein>
<dbReference type="AlphaFoldDB" id="A0A1J5SG08"/>
<reference evidence="1" key="1">
    <citation type="submission" date="2016-10" db="EMBL/GenBank/DDBJ databases">
        <title>Sequence of Gallionella enrichment culture.</title>
        <authorList>
            <person name="Poehlein A."/>
            <person name="Muehling M."/>
            <person name="Daniel R."/>
        </authorList>
    </citation>
    <scope>NUCLEOTIDE SEQUENCE</scope>
</reference>